<feature type="transmembrane region" description="Helical" evidence="9">
    <location>
        <begin position="306"/>
        <end position="324"/>
    </location>
</feature>
<evidence type="ECO:0000259" key="11">
    <source>
        <dbReference type="PROSITE" id="PS50928"/>
    </source>
</evidence>
<dbReference type="Pfam" id="PF00528">
    <property type="entry name" value="BPD_transp_1"/>
    <property type="match status" value="1"/>
</dbReference>
<dbReference type="InterPro" id="IPR035906">
    <property type="entry name" value="MetI-like_sf"/>
</dbReference>
<dbReference type="RefSeq" id="WP_260617381.1">
    <property type="nucleotide sequence ID" value="NZ_CP108085.1"/>
</dbReference>
<dbReference type="InterPro" id="IPR010065">
    <property type="entry name" value="AA_ABC_transptr_permease_3TM"/>
</dbReference>
<evidence type="ECO:0000313" key="13">
    <source>
        <dbReference type="Proteomes" id="UP001432011"/>
    </source>
</evidence>
<keyword evidence="8 9" id="KW-0472">Membrane</keyword>
<sequence>MTEGEAAGSPVAEPEAAESPAGNPEAAGSREGDLRAEPGGTSLPSEAAAPVGSPGRGESPVWVKSERQLRREAELRGRARRSVSVATASTIVVVVALVVGITSSPGWPRVRETFLSPEAFVAALPDVLRGFVLNIEMFLIAEVFILVLGLLVAVVRGLRSPVFFPLRALAVVYTDVFRGIPTILLIYLVGFGIPALALQGAPSDPVTLGIIALVLSYGAYVAEVFRAGIESVHPSQRAAARSLALTQGQTMRHVVLPQAVRRVIPPLLNDFVSLQKDTALVSVLGPLEALRQAQIHKDLDFNFTPYLVAALLFILLTVPMARFTDHLAARAARRQTGGGTA</sequence>
<keyword evidence="7 9" id="KW-1133">Transmembrane helix</keyword>
<feature type="transmembrane region" description="Helical" evidence="9">
    <location>
        <begin position="176"/>
        <end position="198"/>
    </location>
</feature>
<protein>
    <submittedName>
        <fullName evidence="12">Amino acid ABC transporter permease</fullName>
    </submittedName>
</protein>
<evidence type="ECO:0000256" key="1">
    <source>
        <dbReference type="ARBA" id="ARBA00004651"/>
    </source>
</evidence>
<evidence type="ECO:0000256" key="3">
    <source>
        <dbReference type="ARBA" id="ARBA00022448"/>
    </source>
</evidence>
<evidence type="ECO:0000256" key="10">
    <source>
        <dbReference type="SAM" id="MobiDB-lite"/>
    </source>
</evidence>
<dbReference type="Proteomes" id="UP001432011">
    <property type="component" value="Chromosome"/>
</dbReference>
<dbReference type="PANTHER" id="PTHR30614:SF20">
    <property type="entry name" value="GLUTAMINE TRANSPORT SYSTEM PERMEASE PROTEIN GLNP"/>
    <property type="match status" value="1"/>
</dbReference>
<keyword evidence="5 9" id="KW-0812">Transmembrane</keyword>
<dbReference type="NCBIfam" id="TIGR01726">
    <property type="entry name" value="HEQRo_perm_3TM"/>
    <property type="match status" value="1"/>
</dbReference>
<comment type="similarity">
    <text evidence="2">Belongs to the binding-protein-dependent transport system permease family. HisMQ subfamily.</text>
</comment>
<feature type="transmembrane region" description="Helical" evidence="9">
    <location>
        <begin position="127"/>
        <end position="155"/>
    </location>
</feature>
<evidence type="ECO:0000256" key="7">
    <source>
        <dbReference type="ARBA" id="ARBA00022989"/>
    </source>
</evidence>
<name>A0ABZ1SKW2_9ACTN</name>
<keyword evidence="6" id="KW-0029">Amino-acid transport</keyword>
<feature type="region of interest" description="Disordered" evidence="10">
    <location>
        <begin position="1"/>
        <end position="63"/>
    </location>
</feature>
<evidence type="ECO:0000256" key="9">
    <source>
        <dbReference type="RuleBase" id="RU363032"/>
    </source>
</evidence>
<reference evidence="12" key="1">
    <citation type="submission" date="2022-10" db="EMBL/GenBank/DDBJ databases">
        <title>The complete genomes of actinobacterial strains from the NBC collection.</title>
        <authorList>
            <person name="Joergensen T.S."/>
            <person name="Alvarez Arevalo M."/>
            <person name="Sterndorff E.B."/>
            <person name="Faurdal D."/>
            <person name="Vuksanovic O."/>
            <person name="Mourched A.-S."/>
            <person name="Charusanti P."/>
            <person name="Shaw S."/>
            <person name="Blin K."/>
            <person name="Weber T."/>
        </authorList>
    </citation>
    <scope>NUCLEOTIDE SEQUENCE</scope>
    <source>
        <strain evidence="12">NBC_00254</strain>
    </source>
</reference>
<feature type="compositionally biased region" description="Low complexity" evidence="10">
    <location>
        <begin position="1"/>
        <end position="27"/>
    </location>
</feature>
<proteinExistence type="inferred from homology"/>
<evidence type="ECO:0000256" key="8">
    <source>
        <dbReference type="ARBA" id="ARBA00023136"/>
    </source>
</evidence>
<keyword evidence="13" id="KW-1185">Reference proteome</keyword>
<dbReference type="SUPFAM" id="SSF161098">
    <property type="entry name" value="MetI-like"/>
    <property type="match status" value="1"/>
</dbReference>
<dbReference type="PANTHER" id="PTHR30614">
    <property type="entry name" value="MEMBRANE COMPONENT OF AMINO ACID ABC TRANSPORTER"/>
    <property type="match status" value="1"/>
</dbReference>
<evidence type="ECO:0000256" key="4">
    <source>
        <dbReference type="ARBA" id="ARBA00022475"/>
    </source>
</evidence>
<dbReference type="CDD" id="cd06261">
    <property type="entry name" value="TM_PBP2"/>
    <property type="match status" value="1"/>
</dbReference>
<dbReference type="InterPro" id="IPR043429">
    <property type="entry name" value="ArtM/GltK/GlnP/TcyL/YhdX-like"/>
</dbReference>
<comment type="subcellular location">
    <subcellularLocation>
        <location evidence="1 9">Cell membrane</location>
        <topology evidence="1 9">Multi-pass membrane protein</topology>
    </subcellularLocation>
</comment>
<dbReference type="Gene3D" id="1.10.3720.10">
    <property type="entry name" value="MetI-like"/>
    <property type="match status" value="1"/>
</dbReference>
<dbReference type="PROSITE" id="PS50928">
    <property type="entry name" value="ABC_TM1"/>
    <property type="match status" value="1"/>
</dbReference>
<evidence type="ECO:0000256" key="6">
    <source>
        <dbReference type="ARBA" id="ARBA00022970"/>
    </source>
</evidence>
<feature type="domain" description="ABC transmembrane type-1" evidence="11">
    <location>
        <begin position="131"/>
        <end position="324"/>
    </location>
</feature>
<organism evidence="12 13">
    <name type="scientific">Microbispora hainanensis</name>
    <dbReference type="NCBI Taxonomy" id="568844"/>
    <lineage>
        <taxon>Bacteria</taxon>
        <taxon>Bacillati</taxon>
        <taxon>Actinomycetota</taxon>
        <taxon>Actinomycetes</taxon>
        <taxon>Streptosporangiales</taxon>
        <taxon>Streptosporangiaceae</taxon>
        <taxon>Microbispora</taxon>
    </lineage>
</organism>
<keyword evidence="3 9" id="KW-0813">Transport</keyword>
<dbReference type="InterPro" id="IPR000515">
    <property type="entry name" value="MetI-like"/>
</dbReference>
<accession>A0ABZ1SKW2</accession>
<evidence type="ECO:0000256" key="2">
    <source>
        <dbReference type="ARBA" id="ARBA00010072"/>
    </source>
</evidence>
<dbReference type="EMBL" id="CP108085">
    <property type="protein sequence ID" value="WUP73376.1"/>
    <property type="molecule type" value="Genomic_DNA"/>
</dbReference>
<evidence type="ECO:0000313" key="12">
    <source>
        <dbReference type="EMBL" id="WUP73376.1"/>
    </source>
</evidence>
<keyword evidence="4" id="KW-1003">Cell membrane</keyword>
<gene>
    <name evidence="12" type="ORF">OG913_28800</name>
</gene>
<feature type="transmembrane region" description="Helical" evidence="9">
    <location>
        <begin position="85"/>
        <end position="107"/>
    </location>
</feature>
<evidence type="ECO:0000256" key="5">
    <source>
        <dbReference type="ARBA" id="ARBA00022692"/>
    </source>
</evidence>